<gene>
    <name evidence="2" type="ORF">BCV70DRAFT_204382</name>
</gene>
<sequence length="223" mass="24143">MLTGRCPMQDGGGQLRQARTAGRVGRARTHWPLGGIPVTSVSRRGERREEDKPNACVATLAQTHGRFGSPAGHNLTDAGPSNGPGTVDSRVSRQTNALSRKPSPCGSFAESKQAAWLHGPDTEAGSPWGMAACQMASLLLALVRVVRRGAARELWRRLSDRVELRRRAQHESNSTSWRSSVLSHEKHSETYTDEAHILRPPAALSGKEEVCNVPLGLGSKMLE</sequence>
<dbReference type="EMBL" id="KZ819188">
    <property type="protein sequence ID" value="PWZ03660.1"/>
    <property type="molecule type" value="Genomic_DNA"/>
</dbReference>
<evidence type="ECO:0000313" key="2">
    <source>
        <dbReference type="EMBL" id="PWZ03660.1"/>
    </source>
</evidence>
<proteinExistence type="predicted"/>
<feature type="region of interest" description="Disordered" evidence="1">
    <location>
        <begin position="66"/>
        <end position="107"/>
    </location>
</feature>
<evidence type="ECO:0000256" key="1">
    <source>
        <dbReference type="SAM" id="MobiDB-lite"/>
    </source>
</evidence>
<accession>A0A317Y0E2</accession>
<dbReference type="Proteomes" id="UP000246740">
    <property type="component" value="Unassembled WGS sequence"/>
</dbReference>
<dbReference type="InParanoid" id="A0A317Y0E2"/>
<evidence type="ECO:0000313" key="3">
    <source>
        <dbReference type="Proteomes" id="UP000246740"/>
    </source>
</evidence>
<organism evidence="2 3">
    <name type="scientific">Testicularia cyperi</name>
    <dbReference type="NCBI Taxonomy" id="1882483"/>
    <lineage>
        <taxon>Eukaryota</taxon>
        <taxon>Fungi</taxon>
        <taxon>Dikarya</taxon>
        <taxon>Basidiomycota</taxon>
        <taxon>Ustilaginomycotina</taxon>
        <taxon>Ustilaginomycetes</taxon>
        <taxon>Ustilaginales</taxon>
        <taxon>Anthracoideaceae</taxon>
        <taxon>Testicularia</taxon>
    </lineage>
</organism>
<reference evidence="2 3" key="1">
    <citation type="journal article" date="2018" name="Mol. Biol. Evol.">
        <title>Broad Genomic Sampling Reveals a Smut Pathogenic Ancestry of the Fungal Clade Ustilaginomycotina.</title>
        <authorList>
            <person name="Kijpornyongpan T."/>
            <person name="Mondo S.J."/>
            <person name="Barry K."/>
            <person name="Sandor L."/>
            <person name="Lee J."/>
            <person name="Lipzen A."/>
            <person name="Pangilinan J."/>
            <person name="LaButti K."/>
            <person name="Hainaut M."/>
            <person name="Henrissat B."/>
            <person name="Grigoriev I.V."/>
            <person name="Spatafora J.W."/>
            <person name="Aime M.C."/>
        </authorList>
    </citation>
    <scope>NUCLEOTIDE SEQUENCE [LARGE SCALE GENOMIC DNA]</scope>
    <source>
        <strain evidence="2 3">MCA 3645</strain>
    </source>
</reference>
<name>A0A317Y0E2_9BASI</name>
<feature type="region of interest" description="Disordered" evidence="1">
    <location>
        <begin position="22"/>
        <end position="53"/>
    </location>
</feature>
<keyword evidence="3" id="KW-1185">Reference proteome</keyword>
<feature type="compositionally biased region" description="Basic and acidic residues" evidence="1">
    <location>
        <begin position="43"/>
        <end position="53"/>
    </location>
</feature>
<protein>
    <submittedName>
        <fullName evidence="2">Uncharacterized protein</fullName>
    </submittedName>
</protein>
<dbReference type="AlphaFoldDB" id="A0A317Y0E2"/>